<organism evidence="1 2">
    <name type="scientific">Variovorax defluvii</name>
    <dbReference type="NCBI Taxonomy" id="913761"/>
    <lineage>
        <taxon>Bacteria</taxon>
        <taxon>Pseudomonadati</taxon>
        <taxon>Pseudomonadota</taxon>
        <taxon>Betaproteobacteria</taxon>
        <taxon>Burkholderiales</taxon>
        <taxon>Comamonadaceae</taxon>
        <taxon>Variovorax</taxon>
    </lineage>
</organism>
<dbReference type="Proteomes" id="UP001500975">
    <property type="component" value="Unassembled WGS sequence"/>
</dbReference>
<evidence type="ECO:0000313" key="2">
    <source>
        <dbReference type="Proteomes" id="UP001500975"/>
    </source>
</evidence>
<dbReference type="RefSeq" id="WP_345536743.1">
    <property type="nucleotide sequence ID" value="NZ_BAABGJ010000010.1"/>
</dbReference>
<name>A0ABP8H9N7_9BURK</name>
<comment type="caution">
    <text evidence="1">The sequence shown here is derived from an EMBL/GenBank/DDBJ whole genome shotgun (WGS) entry which is preliminary data.</text>
</comment>
<evidence type="ECO:0000313" key="1">
    <source>
        <dbReference type="EMBL" id="GAA4336293.1"/>
    </source>
</evidence>
<reference evidence="2" key="1">
    <citation type="journal article" date="2019" name="Int. J. Syst. Evol. Microbiol.">
        <title>The Global Catalogue of Microorganisms (GCM) 10K type strain sequencing project: providing services to taxonomists for standard genome sequencing and annotation.</title>
        <authorList>
            <consortium name="The Broad Institute Genomics Platform"/>
            <consortium name="The Broad Institute Genome Sequencing Center for Infectious Disease"/>
            <person name="Wu L."/>
            <person name="Ma J."/>
        </authorList>
    </citation>
    <scope>NUCLEOTIDE SEQUENCE [LARGE SCALE GENOMIC DNA]</scope>
    <source>
        <strain evidence="2">JCM 17804</strain>
    </source>
</reference>
<gene>
    <name evidence="1" type="ORF">GCM10023165_13470</name>
</gene>
<protein>
    <recommendedName>
        <fullName evidence="3">TNase-like domain-containing protein</fullName>
    </recommendedName>
</protein>
<dbReference type="EMBL" id="BAABGJ010000010">
    <property type="protein sequence ID" value="GAA4336293.1"/>
    <property type="molecule type" value="Genomic_DNA"/>
</dbReference>
<accession>A0ABP8H9N7</accession>
<proteinExistence type="predicted"/>
<evidence type="ECO:0008006" key="3">
    <source>
        <dbReference type="Google" id="ProtNLM"/>
    </source>
</evidence>
<sequence length="198" mass="21704">MTRAKLRITGPDSSPYVLGAPMYLYDGSLHIATLDPVPVNREGTEVHIEHFTPTPAVTQQKLEISKLALVEMVYFIAENFTSVQAISLSLSRQVEGYGDGMRLAGARSAFLQSLGAGHIVIAPKPNAEHMGHFIVSGLWEYNPGNLQALAAVLEHEREVYYASRPDTLAAEEARRSGLGAWMRRFMPKAAPRNDDAKG</sequence>
<keyword evidence="2" id="KW-1185">Reference proteome</keyword>